<dbReference type="InterPro" id="IPR001498">
    <property type="entry name" value="Impact_N"/>
</dbReference>
<sequence>MLKNYVAIAHNGTHEIEIKKSRFICYLARIKDSTEADAILTQIKKEHYKANHHCSAYVLGDHDDIQHSRDDGEPSGTAGAPMLNVLQRQHLTNTLAVTTRYFGGIKLGAGGLIRAYSHSVSEATAAIGLVQGTLQQELQVQIAYKQQGALEHYLEANHITVADTAYTVNVSLIILIASEQVETTKMAITNLLSGQVAFKLGHTRYHEVPFKQ</sequence>
<dbReference type="InterPro" id="IPR015269">
    <property type="entry name" value="UPF0029_Impact_C"/>
</dbReference>
<dbReference type="SUPFAM" id="SSF54211">
    <property type="entry name" value="Ribosomal protein S5 domain 2-like"/>
    <property type="match status" value="1"/>
</dbReference>
<evidence type="ECO:0000313" key="2">
    <source>
        <dbReference type="EMBL" id="ANK63333.1"/>
    </source>
</evidence>
<evidence type="ECO:0000256" key="1">
    <source>
        <dbReference type="ARBA" id="ARBA00007665"/>
    </source>
</evidence>
<organism evidence="2 3">
    <name type="scientific">Loigolactobacillus backii</name>
    <dbReference type="NCBI Taxonomy" id="375175"/>
    <lineage>
        <taxon>Bacteria</taxon>
        <taxon>Bacillati</taxon>
        <taxon>Bacillota</taxon>
        <taxon>Bacilli</taxon>
        <taxon>Lactobacillales</taxon>
        <taxon>Lactobacillaceae</taxon>
        <taxon>Loigolactobacillus</taxon>
    </lineage>
</organism>
<dbReference type="GO" id="GO:0006446">
    <property type="term" value="P:regulation of translational initiation"/>
    <property type="evidence" value="ECO:0007669"/>
    <property type="project" value="TreeGrafter"/>
</dbReference>
<proteinExistence type="inferred from homology"/>
<dbReference type="InterPro" id="IPR035647">
    <property type="entry name" value="EFG_III/V"/>
</dbReference>
<dbReference type="PANTHER" id="PTHR16301">
    <property type="entry name" value="IMPACT-RELATED"/>
    <property type="match status" value="1"/>
</dbReference>
<comment type="similarity">
    <text evidence="1">Belongs to the IMPACT family.</text>
</comment>
<dbReference type="OrthoDB" id="9813771at2"/>
<dbReference type="NCBIfam" id="TIGR00257">
    <property type="entry name" value="IMPACT_YIGZ"/>
    <property type="match status" value="1"/>
</dbReference>
<dbReference type="SUPFAM" id="SSF54980">
    <property type="entry name" value="EF-G C-terminal domain-like"/>
    <property type="match status" value="1"/>
</dbReference>
<gene>
    <name evidence="2" type="ORF">AYR53_11465</name>
</gene>
<accession>A0A192H516</accession>
<dbReference type="KEGG" id="lbt:AYR52_06805"/>
<dbReference type="InterPro" id="IPR020568">
    <property type="entry name" value="Ribosomal_Su5_D2-typ_SF"/>
</dbReference>
<protein>
    <submittedName>
        <fullName evidence="2">ABC transporter</fullName>
    </submittedName>
</protein>
<dbReference type="RefSeq" id="WP_068225327.1">
    <property type="nucleotide sequence ID" value="NZ_CP014623.1"/>
</dbReference>
<dbReference type="Pfam" id="PF01205">
    <property type="entry name" value="Impact_N"/>
    <property type="match status" value="1"/>
</dbReference>
<name>A0A192H516_9LACO</name>
<dbReference type="Proteomes" id="UP000078582">
    <property type="component" value="Chromosome"/>
</dbReference>
<dbReference type="InterPro" id="IPR036956">
    <property type="entry name" value="Impact_N_sf"/>
</dbReference>
<dbReference type="Pfam" id="PF09186">
    <property type="entry name" value="DUF1949"/>
    <property type="match status" value="1"/>
</dbReference>
<reference evidence="2 3" key="1">
    <citation type="submission" date="2016-03" db="EMBL/GenBank/DDBJ databases">
        <title>Pediococcus and Lactobacillus from brewery environment - whole genome sequencing and assembly.</title>
        <authorList>
            <person name="Behr J."/>
            <person name="Geissler A.J."/>
            <person name="Vogel R.F."/>
        </authorList>
    </citation>
    <scope>NUCLEOTIDE SEQUENCE [LARGE SCALE GENOMIC DNA]</scope>
    <source>
        <strain evidence="2 3">TMW 1.1989</strain>
    </source>
</reference>
<evidence type="ECO:0000313" key="3">
    <source>
        <dbReference type="Proteomes" id="UP000078582"/>
    </source>
</evidence>
<dbReference type="Gene3D" id="3.30.70.240">
    <property type="match status" value="1"/>
</dbReference>
<dbReference type="InterPro" id="IPR023582">
    <property type="entry name" value="Impact"/>
</dbReference>
<dbReference type="Gene3D" id="3.30.230.30">
    <property type="entry name" value="Impact, N-terminal domain"/>
    <property type="match status" value="1"/>
</dbReference>
<dbReference type="STRING" id="375175.AYR53_11465"/>
<dbReference type="GeneID" id="42982880"/>
<dbReference type="AlphaFoldDB" id="A0A192H516"/>
<keyword evidence="3" id="KW-1185">Reference proteome</keyword>
<dbReference type="GO" id="GO:0005737">
    <property type="term" value="C:cytoplasm"/>
    <property type="evidence" value="ECO:0007669"/>
    <property type="project" value="TreeGrafter"/>
</dbReference>
<dbReference type="PANTHER" id="PTHR16301:SF20">
    <property type="entry name" value="IMPACT FAMILY MEMBER YIGZ"/>
    <property type="match status" value="1"/>
</dbReference>
<dbReference type="InterPro" id="IPR015796">
    <property type="entry name" value="Impact_YigZ-like"/>
</dbReference>
<dbReference type="EMBL" id="CP014873">
    <property type="protein sequence ID" value="ANK63333.1"/>
    <property type="molecule type" value="Genomic_DNA"/>
</dbReference>